<name>A0A4C1URT1_EUMVA</name>
<dbReference type="GO" id="GO:0006751">
    <property type="term" value="P:glutathione catabolic process"/>
    <property type="evidence" value="ECO:0007669"/>
    <property type="project" value="InterPro"/>
</dbReference>
<evidence type="ECO:0000256" key="2">
    <source>
        <dbReference type="ARBA" id="ARBA00023239"/>
    </source>
</evidence>
<protein>
    <submittedName>
        <fullName evidence="4">Glutathione-specific gamma-glutamylcyclotransferase 1</fullName>
    </submittedName>
</protein>
<dbReference type="Proteomes" id="UP000299102">
    <property type="component" value="Unassembled WGS sequence"/>
</dbReference>
<keyword evidence="2" id="KW-0456">Lyase</keyword>
<dbReference type="CDD" id="cd06661">
    <property type="entry name" value="GGCT_like"/>
    <property type="match status" value="1"/>
</dbReference>
<dbReference type="GO" id="GO:0061928">
    <property type="term" value="F:glutathione specific gamma-glutamylcyclotransferase activity"/>
    <property type="evidence" value="ECO:0007669"/>
    <property type="project" value="UniProtKB-EC"/>
</dbReference>
<gene>
    <name evidence="4" type="primary">chac1</name>
    <name evidence="4" type="ORF">EVAR_93565_1</name>
</gene>
<sequence>MESIEQCLRIEMGDEEESTITSDTNRDVDESSLKEPLWIFGYGSLCWNPGFQYEESLTGYIRGFSRRFWQGNTTHRGTETKGKRTRTVTRARAPRLRFAALWKFHSASLAAKVNGDTSDDVNAIEQPRSREPLPAGRWHVKERPCDSIRMTILSYGRLSHGARVDLLTDLKAHIGQYWLKAGNVGFEQDTRRLRILRHGLVDQGVFGLVKLATFVSEAGRHPFVVVVSVMRPLSVPRLALCQGITWGKAFLVSTANTAALPYLAKRECRLGGYHTCTVNFYPKPSESTTSKRLDRMPAVLYIAVPENRLWLGAAPLPEIAKQILECQGRSGSNAEYLLKLADFMRDEIPEALDEHLFSLERLVRIFASEMRVCLKSLMGHQEKDEKAEPKSPGFQFASRVPDKKLRCVNM</sequence>
<dbReference type="EMBL" id="BGZK01000213">
    <property type="protein sequence ID" value="GBP28920.1"/>
    <property type="molecule type" value="Genomic_DNA"/>
</dbReference>
<dbReference type="GO" id="GO:0005737">
    <property type="term" value="C:cytoplasm"/>
    <property type="evidence" value="ECO:0007669"/>
    <property type="project" value="TreeGrafter"/>
</dbReference>
<comment type="caution">
    <text evidence="4">The sequence shown here is derived from an EMBL/GenBank/DDBJ whole genome shotgun (WGS) entry which is preliminary data.</text>
</comment>
<dbReference type="OrthoDB" id="1933483at2759"/>
<dbReference type="GO" id="GO:0016740">
    <property type="term" value="F:transferase activity"/>
    <property type="evidence" value="ECO:0007669"/>
    <property type="project" value="UniProtKB-KW"/>
</dbReference>
<dbReference type="InterPro" id="IPR013024">
    <property type="entry name" value="GGCT-like"/>
</dbReference>
<comment type="catalytic activity">
    <reaction evidence="3">
        <text>glutathione = L-cysteinylglycine + 5-oxo-L-proline</text>
        <dbReference type="Rhea" id="RHEA:47724"/>
        <dbReference type="ChEBI" id="CHEBI:57925"/>
        <dbReference type="ChEBI" id="CHEBI:58402"/>
        <dbReference type="ChEBI" id="CHEBI:61694"/>
        <dbReference type="EC" id="4.3.2.7"/>
    </reaction>
</comment>
<comment type="similarity">
    <text evidence="1">Belongs to the gamma-glutamylcyclotransferase family. ChaC subfamily.</text>
</comment>
<evidence type="ECO:0000256" key="1">
    <source>
        <dbReference type="ARBA" id="ARBA00009662"/>
    </source>
</evidence>
<evidence type="ECO:0000313" key="4">
    <source>
        <dbReference type="EMBL" id="GBP28920.1"/>
    </source>
</evidence>
<keyword evidence="4" id="KW-0808">Transferase</keyword>
<reference evidence="4 5" key="1">
    <citation type="journal article" date="2019" name="Commun. Biol.">
        <title>The bagworm genome reveals a unique fibroin gene that provides high tensile strength.</title>
        <authorList>
            <person name="Kono N."/>
            <person name="Nakamura H."/>
            <person name="Ohtoshi R."/>
            <person name="Tomita M."/>
            <person name="Numata K."/>
            <person name="Arakawa K."/>
        </authorList>
    </citation>
    <scope>NUCLEOTIDE SEQUENCE [LARGE SCALE GENOMIC DNA]</scope>
</reference>
<dbReference type="Pfam" id="PF04752">
    <property type="entry name" value="ChaC"/>
    <property type="match status" value="2"/>
</dbReference>
<proteinExistence type="inferred from homology"/>
<keyword evidence="5" id="KW-1185">Reference proteome</keyword>
<evidence type="ECO:0000256" key="3">
    <source>
        <dbReference type="ARBA" id="ARBA00048073"/>
    </source>
</evidence>
<dbReference type="STRING" id="151549.A0A4C1URT1"/>
<dbReference type="AlphaFoldDB" id="A0A4C1URT1"/>
<accession>A0A4C1URT1</accession>
<dbReference type="InterPro" id="IPR006840">
    <property type="entry name" value="ChaC"/>
</dbReference>
<dbReference type="PANTHER" id="PTHR12192:SF26">
    <property type="entry name" value="GLUTATHIONE-SPECIFIC GAMMA-GLUTAMYLCYCLOTRANSFERASE 1"/>
    <property type="match status" value="1"/>
</dbReference>
<dbReference type="PANTHER" id="PTHR12192">
    <property type="entry name" value="CATION TRANSPORT PROTEIN CHAC-RELATED"/>
    <property type="match status" value="1"/>
</dbReference>
<evidence type="ECO:0000313" key="5">
    <source>
        <dbReference type="Proteomes" id="UP000299102"/>
    </source>
</evidence>
<organism evidence="4 5">
    <name type="scientific">Eumeta variegata</name>
    <name type="common">Bagworm moth</name>
    <name type="synonym">Eumeta japonica</name>
    <dbReference type="NCBI Taxonomy" id="151549"/>
    <lineage>
        <taxon>Eukaryota</taxon>
        <taxon>Metazoa</taxon>
        <taxon>Ecdysozoa</taxon>
        <taxon>Arthropoda</taxon>
        <taxon>Hexapoda</taxon>
        <taxon>Insecta</taxon>
        <taxon>Pterygota</taxon>
        <taxon>Neoptera</taxon>
        <taxon>Endopterygota</taxon>
        <taxon>Lepidoptera</taxon>
        <taxon>Glossata</taxon>
        <taxon>Ditrysia</taxon>
        <taxon>Tineoidea</taxon>
        <taxon>Psychidae</taxon>
        <taxon>Oiketicinae</taxon>
        <taxon>Eumeta</taxon>
    </lineage>
</organism>